<evidence type="ECO:0000259" key="2">
    <source>
        <dbReference type="Pfam" id="PF21762"/>
    </source>
</evidence>
<gene>
    <name evidence="3" type="ORF">BXZ70DRAFT_917179</name>
</gene>
<organism evidence="3 4">
    <name type="scientific">Cristinia sonorae</name>
    <dbReference type="NCBI Taxonomy" id="1940300"/>
    <lineage>
        <taxon>Eukaryota</taxon>
        <taxon>Fungi</taxon>
        <taxon>Dikarya</taxon>
        <taxon>Basidiomycota</taxon>
        <taxon>Agaricomycotina</taxon>
        <taxon>Agaricomycetes</taxon>
        <taxon>Agaricomycetidae</taxon>
        <taxon>Agaricales</taxon>
        <taxon>Pleurotineae</taxon>
        <taxon>Stephanosporaceae</taxon>
        <taxon>Cristinia</taxon>
    </lineage>
</organism>
<evidence type="ECO:0000313" key="3">
    <source>
        <dbReference type="EMBL" id="KAH8105873.1"/>
    </source>
</evidence>
<dbReference type="Gene3D" id="3.30.420.10">
    <property type="entry name" value="Ribonuclease H-like superfamily/Ribonuclease H"/>
    <property type="match status" value="1"/>
</dbReference>
<dbReference type="InterPro" id="IPR012337">
    <property type="entry name" value="RNaseH-like_sf"/>
</dbReference>
<dbReference type="PANTHER" id="PTHR28083:SF1">
    <property type="entry name" value="GOOD FOR FULL DBP5 ACTIVITY PROTEIN 2"/>
    <property type="match status" value="1"/>
</dbReference>
<evidence type="ECO:0000256" key="1">
    <source>
        <dbReference type="SAM" id="MobiDB-lite"/>
    </source>
</evidence>
<accession>A0A8K0UW35</accession>
<dbReference type="GO" id="GO:0003676">
    <property type="term" value="F:nucleic acid binding"/>
    <property type="evidence" value="ECO:0007669"/>
    <property type="project" value="InterPro"/>
</dbReference>
<protein>
    <recommendedName>
        <fullName evidence="2">Gfd2/YDR514C-like C-terminal domain-containing protein</fullName>
    </recommendedName>
</protein>
<proteinExistence type="predicted"/>
<dbReference type="EMBL" id="JAEVFJ010000003">
    <property type="protein sequence ID" value="KAH8105873.1"/>
    <property type="molecule type" value="Genomic_DNA"/>
</dbReference>
<dbReference type="InterPro" id="IPR040151">
    <property type="entry name" value="Gfd2/YDR514C-like"/>
</dbReference>
<dbReference type="SUPFAM" id="SSF53098">
    <property type="entry name" value="Ribonuclease H-like"/>
    <property type="match status" value="1"/>
</dbReference>
<feature type="domain" description="Gfd2/YDR514C-like C-terminal" evidence="2">
    <location>
        <begin position="166"/>
        <end position="346"/>
    </location>
</feature>
<feature type="region of interest" description="Disordered" evidence="1">
    <location>
        <begin position="365"/>
        <end position="386"/>
    </location>
</feature>
<keyword evidence="4" id="KW-1185">Reference proteome</keyword>
<dbReference type="InterPro" id="IPR048519">
    <property type="entry name" value="Gfd2/YDR514C-like_C"/>
</dbReference>
<name>A0A8K0UW35_9AGAR</name>
<evidence type="ECO:0000313" key="4">
    <source>
        <dbReference type="Proteomes" id="UP000813824"/>
    </source>
</evidence>
<dbReference type="Pfam" id="PF21762">
    <property type="entry name" value="DEDDh_C"/>
    <property type="match status" value="1"/>
</dbReference>
<reference evidence="3" key="1">
    <citation type="journal article" date="2021" name="New Phytol.">
        <title>Evolutionary innovations through gain and loss of genes in the ectomycorrhizal Boletales.</title>
        <authorList>
            <person name="Wu G."/>
            <person name="Miyauchi S."/>
            <person name="Morin E."/>
            <person name="Kuo A."/>
            <person name="Drula E."/>
            <person name="Varga T."/>
            <person name="Kohler A."/>
            <person name="Feng B."/>
            <person name="Cao Y."/>
            <person name="Lipzen A."/>
            <person name="Daum C."/>
            <person name="Hundley H."/>
            <person name="Pangilinan J."/>
            <person name="Johnson J."/>
            <person name="Barry K."/>
            <person name="LaButti K."/>
            <person name="Ng V."/>
            <person name="Ahrendt S."/>
            <person name="Min B."/>
            <person name="Choi I.G."/>
            <person name="Park H."/>
            <person name="Plett J.M."/>
            <person name="Magnuson J."/>
            <person name="Spatafora J.W."/>
            <person name="Nagy L.G."/>
            <person name="Henrissat B."/>
            <person name="Grigoriev I.V."/>
            <person name="Yang Z.L."/>
            <person name="Xu J."/>
            <person name="Martin F.M."/>
        </authorList>
    </citation>
    <scope>NUCLEOTIDE SEQUENCE</scope>
    <source>
        <strain evidence="3">KKN 215</strain>
    </source>
</reference>
<dbReference type="InterPro" id="IPR036397">
    <property type="entry name" value="RNaseH_sf"/>
</dbReference>
<comment type="caution">
    <text evidence="3">The sequence shown here is derived from an EMBL/GenBank/DDBJ whole genome shotgun (WGS) entry which is preliminary data.</text>
</comment>
<dbReference type="OrthoDB" id="5953249at2759"/>
<dbReference type="PANTHER" id="PTHR28083">
    <property type="entry name" value="GOOD FOR FULL DBP5 ACTIVITY PROTEIN 2"/>
    <property type="match status" value="1"/>
</dbReference>
<sequence>MPVASVPTVHGYYRSTDIFFEWHAALPNFEDVNPLKAMISYDALVHPDHPLRKKGVDGIELYIGTFDNGEARLLFSSAQIEYIRYYIHAMGLTKELIPIPGSDYVITKSSMQSCSPSVYNDGAALKKAIRTIEKNNKRLKGTGTRLASRRLAFERIRTFWDSKIGTWIALDFESWEMDHTMTTELGYSSIRFDNGEEVHENGHWIVYEWRDYRNSTFTVDNKDRFKHGKSEMVKKKDLPTRVTSLLDDAKDRGPVFLVFHDSSQDLKTLHDLKVPISNFSHFLPEQTPSEGILVIDTAQMFAALEGETSANTRGLEQVCRHLMLNPEFLHNAGNDAYFTLQACKSMAAGDPVDLQREKRWPLHISGTEPRAVLNGSDDPSDTEDII</sequence>
<dbReference type="GO" id="GO:0005634">
    <property type="term" value="C:nucleus"/>
    <property type="evidence" value="ECO:0007669"/>
    <property type="project" value="TreeGrafter"/>
</dbReference>
<dbReference type="AlphaFoldDB" id="A0A8K0UW35"/>
<dbReference type="Proteomes" id="UP000813824">
    <property type="component" value="Unassembled WGS sequence"/>
</dbReference>